<gene>
    <name evidence="2" type="ORF">GJV76_10365</name>
</gene>
<dbReference type="AlphaFoldDB" id="A0A6I3LQT0"/>
<comment type="caution">
    <text evidence="2">The sequence shown here is derived from an EMBL/GenBank/DDBJ whole genome shotgun (WGS) entry which is preliminary data.</text>
</comment>
<organism evidence="2 3">
    <name type="scientific">Myroides albus</name>
    <dbReference type="NCBI Taxonomy" id="2562892"/>
    <lineage>
        <taxon>Bacteria</taxon>
        <taxon>Pseudomonadati</taxon>
        <taxon>Bacteroidota</taxon>
        <taxon>Flavobacteriia</taxon>
        <taxon>Flavobacteriales</taxon>
        <taxon>Flavobacteriaceae</taxon>
        <taxon>Myroides</taxon>
    </lineage>
</organism>
<feature type="transmembrane region" description="Helical" evidence="1">
    <location>
        <begin position="26"/>
        <end position="44"/>
    </location>
</feature>
<evidence type="ECO:0000256" key="1">
    <source>
        <dbReference type="SAM" id="Phobius"/>
    </source>
</evidence>
<reference evidence="2 3" key="1">
    <citation type="submission" date="2019-11" db="EMBL/GenBank/DDBJ databases">
        <title>Genome of Strain BIT-d1.</title>
        <authorList>
            <person name="Yang Y."/>
        </authorList>
    </citation>
    <scope>NUCLEOTIDE SEQUENCE [LARGE SCALE GENOMIC DNA]</scope>
    <source>
        <strain evidence="2 3">BIT-d1</strain>
    </source>
</reference>
<name>A0A6I3LQT0_9FLAO</name>
<dbReference type="EMBL" id="WMJX01000021">
    <property type="protein sequence ID" value="MTG98522.1"/>
    <property type="molecule type" value="Genomic_DNA"/>
</dbReference>
<sequence length="132" mass="15456">MIKYNKETKQLEIRDNYKGRLKSSRIMSVIILILGIVKLFLADWNKPREMDYVFCLIVALFVYLVYKNLFVNTAIDTIDKYNIKYVKMPKALATKATIKLNNGKSRDVFGLKQVSDRETFRKLLTDAKIRVI</sequence>
<evidence type="ECO:0000313" key="2">
    <source>
        <dbReference type="EMBL" id="MTG98522.1"/>
    </source>
</evidence>
<dbReference type="RefSeq" id="WP_155092547.1">
    <property type="nucleotide sequence ID" value="NZ_CP102754.1"/>
</dbReference>
<keyword evidence="1" id="KW-0812">Transmembrane</keyword>
<accession>A0A6I3LQT0</accession>
<protein>
    <submittedName>
        <fullName evidence="2">Uncharacterized protein</fullName>
    </submittedName>
</protein>
<keyword evidence="1" id="KW-1133">Transmembrane helix</keyword>
<proteinExistence type="predicted"/>
<keyword evidence="3" id="KW-1185">Reference proteome</keyword>
<dbReference type="OrthoDB" id="1453628at2"/>
<evidence type="ECO:0000313" key="3">
    <source>
        <dbReference type="Proteomes" id="UP000438760"/>
    </source>
</evidence>
<feature type="transmembrane region" description="Helical" evidence="1">
    <location>
        <begin position="50"/>
        <end position="66"/>
    </location>
</feature>
<dbReference type="Proteomes" id="UP000438760">
    <property type="component" value="Unassembled WGS sequence"/>
</dbReference>
<keyword evidence="1" id="KW-0472">Membrane</keyword>